<comment type="caution">
    <text evidence="1">The sequence shown here is derived from an EMBL/GenBank/DDBJ whole genome shotgun (WGS) entry which is preliminary data.</text>
</comment>
<reference evidence="1 2" key="1">
    <citation type="submission" date="2019-05" db="EMBL/GenBank/DDBJ databases">
        <title>Another draft genome of Portunus trituberculatus and its Hox gene families provides insights of decapod evolution.</title>
        <authorList>
            <person name="Jeong J.-H."/>
            <person name="Song I."/>
            <person name="Kim S."/>
            <person name="Choi T."/>
            <person name="Kim D."/>
            <person name="Ryu S."/>
            <person name="Kim W."/>
        </authorList>
    </citation>
    <scope>NUCLEOTIDE SEQUENCE [LARGE SCALE GENOMIC DNA]</scope>
    <source>
        <tissue evidence="1">Muscle</tissue>
    </source>
</reference>
<dbReference type="OrthoDB" id="6374894at2759"/>
<sequence length="87" mass="9521">MHHHRISNSLVVHARDKGHLPAWDGVKILHTGLEKKLRKTVKAAHITIEEATNHREGFVCLSRTAAKLIISTVGRPPDTGQSASSIS</sequence>
<evidence type="ECO:0000313" key="1">
    <source>
        <dbReference type="EMBL" id="MPC90981.1"/>
    </source>
</evidence>
<gene>
    <name evidence="1" type="ORF">E2C01_085989</name>
</gene>
<dbReference type="Proteomes" id="UP000324222">
    <property type="component" value="Unassembled WGS sequence"/>
</dbReference>
<dbReference type="EMBL" id="VSRR010086186">
    <property type="protein sequence ID" value="MPC90981.1"/>
    <property type="molecule type" value="Genomic_DNA"/>
</dbReference>
<dbReference type="AlphaFoldDB" id="A0A5B7IZK3"/>
<evidence type="ECO:0000313" key="2">
    <source>
        <dbReference type="Proteomes" id="UP000324222"/>
    </source>
</evidence>
<accession>A0A5B7IZK3</accession>
<keyword evidence="2" id="KW-1185">Reference proteome</keyword>
<proteinExistence type="predicted"/>
<organism evidence="1 2">
    <name type="scientific">Portunus trituberculatus</name>
    <name type="common">Swimming crab</name>
    <name type="synonym">Neptunus trituberculatus</name>
    <dbReference type="NCBI Taxonomy" id="210409"/>
    <lineage>
        <taxon>Eukaryota</taxon>
        <taxon>Metazoa</taxon>
        <taxon>Ecdysozoa</taxon>
        <taxon>Arthropoda</taxon>
        <taxon>Crustacea</taxon>
        <taxon>Multicrustacea</taxon>
        <taxon>Malacostraca</taxon>
        <taxon>Eumalacostraca</taxon>
        <taxon>Eucarida</taxon>
        <taxon>Decapoda</taxon>
        <taxon>Pleocyemata</taxon>
        <taxon>Brachyura</taxon>
        <taxon>Eubrachyura</taxon>
        <taxon>Portunoidea</taxon>
        <taxon>Portunidae</taxon>
        <taxon>Portuninae</taxon>
        <taxon>Portunus</taxon>
    </lineage>
</organism>
<protein>
    <submittedName>
        <fullName evidence="1">Uncharacterized protein</fullName>
    </submittedName>
</protein>
<name>A0A5B7IZK3_PORTR</name>